<evidence type="ECO:0000313" key="2">
    <source>
        <dbReference type="EMBL" id="PIU42406.1"/>
    </source>
</evidence>
<accession>A0A2J0L533</accession>
<evidence type="ECO:0000313" key="3">
    <source>
        <dbReference type="Proteomes" id="UP000230052"/>
    </source>
</evidence>
<proteinExistence type="predicted"/>
<name>A0A2J0L533_9BACT</name>
<dbReference type="EMBL" id="PEWV01000007">
    <property type="protein sequence ID" value="PIU42406.1"/>
    <property type="molecule type" value="Genomic_DNA"/>
</dbReference>
<evidence type="ECO:0000256" key="1">
    <source>
        <dbReference type="SAM" id="SignalP"/>
    </source>
</evidence>
<protein>
    <submittedName>
        <fullName evidence="2">Uncharacterized protein</fullName>
    </submittedName>
</protein>
<organism evidence="2 3">
    <name type="scientific">Candidatus Aquitaenariimonas noxiae</name>
    <dbReference type="NCBI Taxonomy" id="1974741"/>
    <lineage>
        <taxon>Bacteria</taxon>
        <taxon>Pseudomonadati</taxon>
        <taxon>Candidatus Omnitrophota</taxon>
        <taxon>Candidatus Aquitaenariimonas</taxon>
    </lineage>
</organism>
<feature type="chain" id="PRO_5014346992" evidence="1">
    <location>
        <begin position="22"/>
        <end position="128"/>
    </location>
</feature>
<dbReference type="Proteomes" id="UP000230052">
    <property type="component" value="Unassembled WGS sequence"/>
</dbReference>
<keyword evidence="1" id="KW-0732">Signal</keyword>
<feature type="non-terminal residue" evidence="2">
    <location>
        <position position="128"/>
    </location>
</feature>
<comment type="caution">
    <text evidence="2">The sequence shown here is derived from an EMBL/GenBank/DDBJ whole genome shotgun (WGS) entry which is preliminary data.</text>
</comment>
<feature type="signal peptide" evidence="1">
    <location>
        <begin position="1"/>
        <end position="21"/>
    </location>
</feature>
<gene>
    <name evidence="2" type="ORF">COS99_00405</name>
</gene>
<dbReference type="AlphaFoldDB" id="A0A2J0L533"/>
<sequence>MVKRWLFLIVGLLVLPSLARADLAADRYSGALAKEEAEGASASAEKDNFVISGYTEIGEKSTAEDYEEEDTDDDYTYRNYHLKFGQKVSDRLSYDIGSFIYDKDYDTKDSLDNISRIFKTNWSYYIRK</sequence>
<reference evidence="2 3" key="1">
    <citation type="submission" date="2017-09" db="EMBL/GenBank/DDBJ databases">
        <title>Depth-based differentiation of microbial function through sediment-hosted aquifers and enrichment of novel symbionts in the deep terrestrial subsurface.</title>
        <authorList>
            <person name="Probst A.J."/>
            <person name="Ladd B."/>
            <person name="Jarett J.K."/>
            <person name="Geller-Mcgrath D.E."/>
            <person name="Sieber C.M."/>
            <person name="Emerson J.B."/>
            <person name="Anantharaman K."/>
            <person name="Thomas B.C."/>
            <person name="Malmstrom R."/>
            <person name="Stieglmeier M."/>
            <person name="Klingl A."/>
            <person name="Woyke T."/>
            <person name="Ryan C.M."/>
            <person name="Banfield J.F."/>
        </authorList>
    </citation>
    <scope>NUCLEOTIDE SEQUENCE [LARGE SCALE GENOMIC DNA]</scope>
    <source>
        <strain evidence="2">CG07_land_8_20_14_0_80_42_15</strain>
    </source>
</reference>